<gene>
    <name evidence="1" type="ORF">SAMN04488122_1863</name>
</gene>
<evidence type="ECO:0000313" key="1">
    <source>
        <dbReference type="EMBL" id="SEW32444.1"/>
    </source>
</evidence>
<proteinExistence type="predicted"/>
<accession>A0A1I0QXC6</accession>
<dbReference type="PROSITE" id="PS51257">
    <property type="entry name" value="PROKAR_LIPOPROTEIN"/>
    <property type="match status" value="1"/>
</dbReference>
<dbReference type="STRING" id="29529.SAMN04488122_1863"/>
<dbReference type="EMBL" id="FOJG01000001">
    <property type="protein sequence ID" value="SEW32444.1"/>
    <property type="molecule type" value="Genomic_DNA"/>
</dbReference>
<organism evidence="1 2">
    <name type="scientific">Chitinophaga arvensicola</name>
    <dbReference type="NCBI Taxonomy" id="29529"/>
    <lineage>
        <taxon>Bacteria</taxon>
        <taxon>Pseudomonadati</taxon>
        <taxon>Bacteroidota</taxon>
        <taxon>Chitinophagia</taxon>
        <taxon>Chitinophagales</taxon>
        <taxon>Chitinophagaceae</taxon>
        <taxon>Chitinophaga</taxon>
    </lineage>
</organism>
<dbReference type="Gene3D" id="1.25.40.390">
    <property type="match status" value="1"/>
</dbReference>
<dbReference type="SUPFAM" id="SSF48452">
    <property type="entry name" value="TPR-like"/>
    <property type="match status" value="1"/>
</dbReference>
<reference evidence="2" key="1">
    <citation type="submission" date="2016-10" db="EMBL/GenBank/DDBJ databases">
        <authorList>
            <person name="Varghese N."/>
            <person name="Submissions S."/>
        </authorList>
    </citation>
    <scope>NUCLEOTIDE SEQUENCE [LARGE SCALE GENOMIC DNA]</scope>
    <source>
        <strain evidence="2">DSM 3695</strain>
    </source>
</reference>
<keyword evidence="2" id="KW-1185">Reference proteome</keyword>
<evidence type="ECO:0000313" key="2">
    <source>
        <dbReference type="Proteomes" id="UP000199310"/>
    </source>
</evidence>
<dbReference type="RefSeq" id="WP_177192094.1">
    <property type="nucleotide sequence ID" value="NZ_FOJG01000001.1"/>
</dbReference>
<dbReference type="InterPro" id="IPR011990">
    <property type="entry name" value="TPR-like_helical_dom_sf"/>
</dbReference>
<dbReference type="InterPro" id="IPR041662">
    <property type="entry name" value="SusD-like_2"/>
</dbReference>
<dbReference type="Proteomes" id="UP000199310">
    <property type="component" value="Unassembled WGS sequence"/>
</dbReference>
<dbReference type="Pfam" id="PF12771">
    <property type="entry name" value="SusD-like_2"/>
    <property type="match status" value="1"/>
</dbReference>
<protein>
    <submittedName>
        <fullName evidence="1">Starch-binding associating with outer membrane</fullName>
    </submittedName>
</protein>
<dbReference type="AlphaFoldDB" id="A0A1I0QXC6"/>
<sequence length="510" mass="56942">MKSHMLISIFVAGLLLVTGCTKDFDEINTNPNSSQQVDQPQLLLPAILKNSVRNYFYSSTTRGNIVGDYYANQYVSGFDNAWAPSEVQGYFLWDNFSQLRDVENLLVLSRKKQLQNFEGVGLVIKAWLFQVMTDIYGDIPFKEATGAKVNGVFLPVFDTQEDVYYGMLDMLKTANTLLTNGKDGLSGDIMLENKPLRWRMFANSLRLRLLMRISGKSNLKINVGTEINAIISDPVQFPIFTSHENQAAFTFLNDVGFEIPGFNDAPLNDIHLSVTMEKYLKALNDPRIGYYASPTPAGIRDGKKVFAGVPNGIAAGAEAVYNGGRDFQSSVSPALLPLASFPQASRTAAQGLLMTYAEVQFILAEARERGLISSGDAATYYANGIKDQFAYLAERIAGKFDYPKAADITPADSYYTQTGVAYTGTPAEKLNKIRIQKWFALFNNGFEGWSEWRRTGVPADIKTGPNSAITVWPRRARYPISEQRLNQQHYQEAVSRQGADDMLTRIWWDK</sequence>
<name>A0A1I0QXC6_9BACT</name>